<protein>
    <submittedName>
        <fullName evidence="3">Uncharacterized protein</fullName>
    </submittedName>
</protein>
<feature type="region of interest" description="Disordered" evidence="2">
    <location>
        <begin position="185"/>
        <end position="237"/>
    </location>
</feature>
<dbReference type="EMBL" id="CAJPDQ010000006">
    <property type="protein sequence ID" value="CAF9910832.1"/>
    <property type="molecule type" value="Genomic_DNA"/>
</dbReference>
<evidence type="ECO:0000313" key="4">
    <source>
        <dbReference type="Proteomes" id="UP000664169"/>
    </source>
</evidence>
<dbReference type="OrthoDB" id="5418627at2759"/>
<keyword evidence="4" id="KW-1185">Reference proteome</keyword>
<sequence>MSCMVLQPSTTNAPPNTRLTIEEINRELEQKRKALDEEIRRFTAEKNAEFEAFEKEIKGQLEELSTIKTQPTSSNEASVIERGFSVDKPYEAPFQPITGDNQSHQTNLQSPQATPLNSVPMVYDFAKQPIEARPRLRLASRRKDRGFELDALFVPSYLPLLDSTFTQQDYRKALSNNDERISSSLNIESQAPEIERPILADRRLSSSPINTGSGNKKSSLRRSAGSDSPRERKHVLFSIDDRVVSPNASPENLRIGPSATPVLSVPDLHSNRTTITGLEAATQLALMGPWTQTLPPISPTRTYKDLVEPTVVTPPEELEKEDLHLITRDPLFDSDEPPLPFEEEEWQQSPPDSGSSDEEEFIATSPHVSSVPIQILQRSKR</sequence>
<dbReference type="AlphaFoldDB" id="A0A8H3EV35"/>
<evidence type="ECO:0000256" key="2">
    <source>
        <dbReference type="SAM" id="MobiDB-lite"/>
    </source>
</evidence>
<accession>A0A8H3EV35</accession>
<feature type="compositionally biased region" description="Polar residues" evidence="2">
    <location>
        <begin position="205"/>
        <end position="217"/>
    </location>
</feature>
<evidence type="ECO:0000313" key="3">
    <source>
        <dbReference type="EMBL" id="CAF9910832.1"/>
    </source>
</evidence>
<keyword evidence="1" id="KW-0175">Coiled coil</keyword>
<feature type="compositionally biased region" description="Basic and acidic residues" evidence="2">
    <location>
        <begin position="193"/>
        <end position="204"/>
    </location>
</feature>
<feature type="compositionally biased region" description="Basic and acidic residues" evidence="2">
    <location>
        <begin position="321"/>
        <end position="331"/>
    </location>
</feature>
<gene>
    <name evidence="3" type="ORF">GOMPHAMPRED_007197</name>
</gene>
<feature type="compositionally biased region" description="Acidic residues" evidence="2">
    <location>
        <begin position="332"/>
        <end position="346"/>
    </location>
</feature>
<reference evidence="3" key="1">
    <citation type="submission" date="2021-03" db="EMBL/GenBank/DDBJ databases">
        <authorList>
            <person name="Tagirdzhanova G."/>
        </authorList>
    </citation>
    <scope>NUCLEOTIDE SEQUENCE</scope>
</reference>
<feature type="region of interest" description="Disordered" evidence="2">
    <location>
        <begin position="321"/>
        <end position="381"/>
    </location>
</feature>
<dbReference type="Proteomes" id="UP000664169">
    <property type="component" value="Unassembled WGS sequence"/>
</dbReference>
<organism evidence="3 4">
    <name type="scientific">Gomphillus americanus</name>
    <dbReference type="NCBI Taxonomy" id="1940652"/>
    <lineage>
        <taxon>Eukaryota</taxon>
        <taxon>Fungi</taxon>
        <taxon>Dikarya</taxon>
        <taxon>Ascomycota</taxon>
        <taxon>Pezizomycotina</taxon>
        <taxon>Lecanoromycetes</taxon>
        <taxon>OSLEUM clade</taxon>
        <taxon>Ostropomycetidae</taxon>
        <taxon>Ostropales</taxon>
        <taxon>Graphidaceae</taxon>
        <taxon>Gomphilloideae</taxon>
        <taxon>Gomphillus</taxon>
    </lineage>
</organism>
<proteinExistence type="predicted"/>
<comment type="caution">
    <text evidence="3">The sequence shown here is derived from an EMBL/GenBank/DDBJ whole genome shotgun (WGS) entry which is preliminary data.</text>
</comment>
<evidence type="ECO:0000256" key="1">
    <source>
        <dbReference type="SAM" id="Coils"/>
    </source>
</evidence>
<feature type="coiled-coil region" evidence="1">
    <location>
        <begin position="18"/>
        <end position="45"/>
    </location>
</feature>
<name>A0A8H3EV35_9LECA</name>